<evidence type="ECO:0000256" key="7">
    <source>
        <dbReference type="ARBA" id="ARBA00047942"/>
    </source>
</evidence>
<evidence type="ECO:0000256" key="4">
    <source>
        <dbReference type="ARBA" id="ARBA00022679"/>
    </source>
</evidence>
<dbReference type="InterPro" id="IPR051537">
    <property type="entry name" value="DNA_Adenine_Mtase"/>
</dbReference>
<dbReference type="InterPro" id="IPR029063">
    <property type="entry name" value="SAM-dependent_MTases_sf"/>
</dbReference>
<keyword evidence="5" id="KW-0949">S-adenosyl-L-methionine</keyword>
<evidence type="ECO:0000256" key="1">
    <source>
        <dbReference type="ARBA" id="ARBA00006594"/>
    </source>
</evidence>
<dbReference type="Gene3D" id="3.40.50.150">
    <property type="entry name" value="Vaccinia Virus protein VP39"/>
    <property type="match status" value="1"/>
</dbReference>
<dbReference type="OrthoDB" id="9814572at2"/>
<dbReference type="Proteomes" id="UP000006048">
    <property type="component" value="Chromosome"/>
</dbReference>
<feature type="domain" description="N6 adenine-specific DNA methyltransferase N-terminal" evidence="9">
    <location>
        <begin position="10"/>
        <end position="141"/>
    </location>
</feature>
<name>I4B0B4_TURPD</name>
<dbReference type="PANTHER" id="PTHR42933">
    <property type="entry name" value="SLR6095 PROTEIN"/>
    <property type="match status" value="1"/>
</dbReference>
<dbReference type="STRING" id="869212.Turpa_0058"/>
<keyword evidence="11" id="KW-1185">Reference proteome</keyword>
<evidence type="ECO:0000256" key="6">
    <source>
        <dbReference type="ARBA" id="ARBA00022747"/>
    </source>
</evidence>
<dbReference type="HOGENOM" id="CLU_012122_0_0_12"/>
<dbReference type="InterPro" id="IPR003356">
    <property type="entry name" value="DNA_methylase_A-5"/>
</dbReference>
<comment type="catalytic activity">
    <reaction evidence="7">
        <text>a 2'-deoxyadenosine in DNA + S-adenosyl-L-methionine = an N(6)-methyl-2'-deoxyadenosine in DNA + S-adenosyl-L-homocysteine + H(+)</text>
        <dbReference type="Rhea" id="RHEA:15197"/>
        <dbReference type="Rhea" id="RHEA-COMP:12418"/>
        <dbReference type="Rhea" id="RHEA-COMP:12419"/>
        <dbReference type="ChEBI" id="CHEBI:15378"/>
        <dbReference type="ChEBI" id="CHEBI:57856"/>
        <dbReference type="ChEBI" id="CHEBI:59789"/>
        <dbReference type="ChEBI" id="CHEBI:90615"/>
        <dbReference type="ChEBI" id="CHEBI:90616"/>
        <dbReference type="EC" id="2.1.1.72"/>
    </reaction>
</comment>
<evidence type="ECO:0000256" key="5">
    <source>
        <dbReference type="ARBA" id="ARBA00022691"/>
    </source>
</evidence>
<sequence length="694" mass="78733">MSQTHQEHIQFIWNIAEKLRGPYRPPQYRKVMIPMTVLRRLDCVLAPTKDKVLEQFKTLKGGKLQNIEPILQRVAGQKFYNTSKLDFEKLLGDPANIAANLVSYMTSFSPSALAILKHFNFEDEIEKLESANRLFMVVKDFAAIDLHPSRVSNIEMGYIFEELVRKFNEQANEEAGDHFTPREVIRLMVHLLFDPDDDTLTKKGIVRTIYDPACGTGGMLSIADEYIHEHNPQANLALFGQEYNSESYAVCGSDMLIKGEDVQNIAFGDTLGDGKTRDGHPDKKFHYMLSNPPFGVEWKPEENVVRKEYETQGFNGRFGAGLPRISDGSFLFLQHMMSKFHKPPADGGDGSRLAIVFNGSPLFAGDAGSGESNIRKWIIENDWLEAIIALPDQMFYNTGIFTYLWVVTNRKVEARKGKVQLINATNLYQKMKKSLGNKRNELSAAHIDTIAKIYGEFAETENSKTFRNQDFGYLKITVERPLKLSFQVTPERIEILKAHSAFEALATSKKLKDKKAIAAEIAAGEKLQSDILSALGRMDSARVWKNRDTFKADLEAVLEAAKLSLPAPVMKAIMSSLSERDETADICVDRHGKPEPDTDLRDTEIVPLPEASKLPIKDDDLPDFKVHCEDYLKREVLPHVPDAWIDHTKTKVGYEIPFNRYFYKYEPPRPLKEIESEIKAIEQEIMKMLSEVTT</sequence>
<dbReference type="InterPro" id="IPR022749">
    <property type="entry name" value="D12N6_MeTrfase_N"/>
</dbReference>
<evidence type="ECO:0000256" key="3">
    <source>
        <dbReference type="ARBA" id="ARBA00022603"/>
    </source>
</evidence>
<dbReference type="GO" id="GO:0032259">
    <property type="term" value="P:methylation"/>
    <property type="evidence" value="ECO:0007669"/>
    <property type="project" value="UniProtKB-KW"/>
</dbReference>
<evidence type="ECO:0000259" key="9">
    <source>
        <dbReference type="Pfam" id="PF12161"/>
    </source>
</evidence>
<comment type="similarity">
    <text evidence="1">Belongs to the N(4)/N(6)-methyltransferase family.</text>
</comment>
<dbReference type="GO" id="GO:0003677">
    <property type="term" value="F:DNA binding"/>
    <property type="evidence" value="ECO:0007669"/>
    <property type="project" value="InterPro"/>
</dbReference>
<protein>
    <recommendedName>
        <fullName evidence="2">site-specific DNA-methyltransferase (adenine-specific)</fullName>
        <ecNumber evidence="2">2.1.1.72</ecNumber>
    </recommendedName>
</protein>
<dbReference type="EMBL" id="CP002959">
    <property type="protein sequence ID" value="AFM10721.1"/>
    <property type="molecule type" value="Genomic_DNA"/>
</dbReference>
<reference evidence="10 11" key="1">
    <citation type="submission" date="2012-06" db="EMBL/GenBank/DDBJ databases">
        <title>The complete chromosome of genome of Turneriella parva DSM 21527.</title>
        <authorList>
            <consortium name="US DOE Joint Genome Institute (JGI-PGF)"/>
            <person name="Lucas S."/>
            <person name="Han J."/>
            <person name="Lapidus A."/>
            <person name="Bruce D."/>
            <person name="Goodwin L."/>
            <person name="Pitluck S."/>
            <person name="Peters L."/>
            <person name="Kyrpides N."/>
            <person name="Mavromatis K."/>
            <person name="Ivanova N."/>
            <person name="Mikhailova N."/>
            <person name="Chertkov O."/>
            <person name="Detter J.C."/>
            <person name="Tapia R."/>
            <person name="Han C."/>
            <person name="Land M."/>
            <person name="Hauser L."/>
            <person name="Markowitz V."/>
            <person name="Cheng J.-F."/>
            <person name="Hugenholtz P."/>
            <person name="Woyke T."/>
            <person name="Wu D."/>
            <person name="Gronow S."/>
            <person name="Wellnitz S."/>
            <person name="Brambilla E."/>
            <person name="Klenk H.-P."/>
            <person name="Eisen J.A."/>
        </authorList>
    </citation>
    <scope>NUCLEOTIDE SEQUENCE [LARGE SCALE GENOMIC DNA]</scope>
    <source>
        <strain evidence="11">ATCC BAA-1111 / DSM 21527 / NCTC 11395 / H</strain>
    </source>
</reference>
<dbReference type="AlphaFoldDB" id="I4B0B4"/>
<dbReference type="GO" id="GO:0008170">
    <property type="term" value="F:N-methyltransferase activity"/>
    <property type="evidence" value="ECO:0007669"/>
    <property type="project" value="InterPro"/>
</dbReference>
<keyword evidence="6" id="KW-0680">Restriction system</keyword>
<dbReference type="InterPro" id="IPR002052">
    <property type="entry name" value="DNA_methylase_N6_adenine_CS"/>
</dbReference>
<evidence type="ECO:0000259" key="8">
    <source>
        <dbReference type="Pfam" id="PF02384"/>
    </source>
</evidence>
<dbReference type="SUPFAM" id="SSF53335">
    <property type="entry name" value="S-adenosyl-L-methionine-dependent methyltransferases"/>
    <property type="match status" value="1"/>
</dbReference>
<dbReference type="GO" id="GO:0009007">
    <property type="term" value="F:site-specific DNA-methyltransferase (adenine-specific) activity"/>
    <property type="evidence" value="ECO:0007669"/>
    <property type="project" value="UniProtKB-EC"/>
</dbReference>
<gene>
    <name evidence="10" type="ordered locus">Turpa_0058</name>
</gene>
<evidence type="ECO:0000256" key="2">
    <source>
        <dbReference type="ARBA" id="ARBA00011900"/>
    </source>
</evidence>
<dbReference type="PATRIC" id="fig|869212.3.peg.22"/>
<accession>I4B0B4</accession>
<dbReference type="PROSITE" id="PS00092">
    <property type="entry name" value="N6_MTASE"/>
    <property type="match status" value="1"/>
</dbReference>
<evidence type="ECO:0000313" key="11">
    <source>
        <dbReference type="Proteomes" id="UP000006048"/>
    </source>
</evidence>
<dbReference type="GO" id="GO:0009307">
    <property type="term" value="P:DNA restriction-modification system"/>
    <property type="evidence" value="ECO:0007669"/>
    <property type="project" value="UniProtKB-KW"/>
</dbReference>
<dbReference type="EC" id="2.1.1.72" evidence="2"/>
<dbReference type="PRINTS" id="PR00507">
    <property type="entry name" value="N12N6MTFRASE"/>
</dbReference>
<dbReference type="RefSeq" id="WP_014801243.1">
    <property type="nucleotide sequence ID" value="NC_018020.1"/>
</dbReference>
<dbReference type="Pfam" id="PF02384">
    <property type="entry name" value="N6_Mtase"/>
    <property type="match status" value="1"/>
</dbReference>
<dbReference type="KEGG" id="tpx:Turpa_0058"/>
<evidence type="ECO:0000313" key="10">
    <source>
        <dbReference type="EMBL" id="AFM10721.1"/>
    </source>
</evidence>
<feature type="domain" description="DNA methylase adenine-specific" evidence="8">
    <location>
        <begin position="156"/>
        <end position="461"/>
    </location>
</feature>
<keyword evidence="4" id="KW-0808">Transferase</keyword>
<dbReference type="PANTHER" id="PTHR42933:SF3">
    <property type="entry name" value="TYPE I RESTRICTION ENZYME MJAVIII METHYLASE SUBUNIT"/>
    <property type="match status" value="1"/>
</dbReference>
<dbReference type="REBASE" id="49109">
    <property type="entry name" value="M.Tpa21527ORF58P"/>
</dbReference>
<organism evidence="10 11">
    <name type="scientific">Turneriella parva (strain ATCC BAA-1111 / DSM 21527 / NCTC 11395 / H)</name>
    <name type="common">Leptospira parva</name>
    <dbReference type="NCBI Taxonomy" id="869212"/>
    <lineage>
        <taxon>Bacteria</taxon>
        <taxon>Pseudomonadati</taxon>
        <taxon>Spirochaetota</taxon>
        <taxon>Spirochaetia</taxon>
        <taxon>Leptospirales</taxon>
        <taxon>Leptospiraceae</taxon>
        <taxon>Turneriella</taxon>
    </lineage>
</organism>
<keyword evidence="3 10" id="KW-0489">Methyltransferase</keyword>
<dbReference type="Pfam" id="PF12161">
    <property type="entry name" value="HsdM_N"/>
    <property type="match status" value="1"/>
</dbReference>
<proteinExistence type="inferred from homology"/>